<organism evidence="4 5">
    <name type="scientific">Ectocarpus siliculosus</name>
    <name type="common">Brown alga</name>
    <name type="synonym">Conferva siliculosa</name>
    <dbReference type="NCBI Taxonomy" id="2880"/>
    <lineage>
        <taxon>Eukaryota</taxon>
        <taxon>Sar</taxon>
        <taxon>Stramenopiles</taxon>
        <taxon>Ochrophyta</taxon>
        <taxon>PX clade</taxon>
        <taxon>Phaeophyceae</taxon>
        <taxon>Ectocarpales</taxon>
        <taxon>Ectocarpaceae</taxon>
        <taxon>Ectocarpus</taxon>
    </lineage>
</organism>
<dbReference type="EMBL" id="FN648143">
    <property type="protein sequence ID" value="CBJ25828.1"/>
    <property type="molecule type" value="Genomic_DNA"/>
</dbReference>
<feature type="compositionally biased region" description="Basic and acidic residues" evidence="2">
    <location>
        <begin position="289"/>
        <end position="309"/>
    </location>
</feature>
<dbReference type="SMART" id="SM00054">
    <property type="entry name" value="EFh"/>
    <property type="match status" value="1"/>
</dbReference>
<feature type="compositionally biased region" description="Basic residues" evidence="2">
    <location>
        <begin position="165"/>
        <end position="177"/>
    </location>
</feature>
<evidence type="ECO:0000259" key="3">
    <source>
        <dbReference type="PROSITE" id="PS50222"/>
    </source>
</evidence>
<dbReference type="Proteomes" id="UP000002630">
    <property type="component" value="Linkage Group LG12"/>
</dbReference>
<feature type="region of interest" description="Disordered" evidence="2">
    <location>
        <begin position="483"/>
        <end position="589"/>
    </location>
</feature>
<evidence type="ECO:0000313" key="4">
    <source>
        <dbReference type="EMBL" id="CBJ25828.1"/>
    </source>
</evidence>
<evidence type="ECO:0000256" key="2">
    <source>
        <dbReference type="SAM" id="MobiDB-lite"/>
    </source>
</evidence>
<dbReference type="EMBL" id="FN649737">
    <property type="protein sequence ID" value="CBJ25828.1"/>
    <property type="molecule type" value="Genomic_DNA"/>
</dbReference>
<protein>
    <recommendedName>
        <fullName evidence="3">EF-hand domain-containing protein</fullName>
    </recommendedName>
</protein>
<feature type="compositionally biased region" description="Polar residues" evidence="2">
    <location>
        <begin position="337"/>
        <end position="366"/>
    </location>
</feature>
<dbReference type="InParanoid" id="D7FLL2"/>
<dbReference type="GO" id="GO:0005509">
    <property type="term" value="F:calcium ion binding"/>
    <property type="evidence" value="ECO:0007669"/>
    <property type="project" value="InterPro"/>
</dbReference>
<name>D7FLL2_ECTSI</name>
<feature type="compositionally biased region" description="Polar residues" evidence="2">
    <location>
        <begin position="387"/>
        <end position="405"/>
    </location>
</feature>
<dbReference type="InterPro" id="IPR002048">
    <property type="entry name" value="EF_hand_dom"/>
</dbReference>
<feature type="compositionally biased region" description="Low complexity" evidence="2">
    <location>
        <begin position="206"/>
        <end position="223"/>
    </location>
</feature>
<dbReference type="OrthoDB" id="191686at2759"/>
<dbReference type="OMA" id="GHEKGTG"/>
<feature type="compositionally biased region" description="Low complexity" evidence="2">
    <location>
        <begin position="526"/>
        <end position="539"/>
    </location>
</feature>
<dbReference type="SUPFAM" id="SSF47473">
    <property type="entry name" value="EF-hand"/>
    <property type="match status" value="1"/>
</dbReference>
<feature type="domain" description="EF-hand" evidence="3">
    <location>
        <begin position="30"/>
        <end position="65"/>
    </location>
</feature>
<feature type="compositionally biased region" description="Basic and acidic residues" evidence="2">
    <location>
        <begin position="241"/>
        <end position="251"/>
    </location>
</feature>
<dbReference type="AlphaFoldDB" id="D7FLL2"/>
<accession>D7FLL2</accession>
<evidence type="ECO:0000256" key="1">
    <source>
        <dbReference type="ARBA" id="ARBA00022837"/>
    </source>
</evidence>
<feature type="region of interest" description="Disordered" evidence="2">
    <location>
        <begin position="157"/>
        <end position="466"/>
    </location>
</feature>
<gene>
    <name evidence="4" type="ORF">Esi_0016_0126</name>
</gene>
<dbReference type="Gene3D" id="1.10.238.10">
    <property type="entry name" value="EF-hand"/>
    <property type="match status" value="1"/>
</dbReference>
<keyword evidence="1" id="KW-0106">Calcium</keyword>
<keyword evidence="5" id="KW-1185">Reference proteome</keyword>
<feature type="compositionally biased region" description="Polar residues" evidence="2">
    <location>
        <begin position="196"/>
        <end position="205"/>
    </location>
</feature>
<dbReference type="InterPro" id="IPR018247">
    <property type="entry name" value="EF_Hand_1_Ca_BS"/>
</dbReference>
<dbReference type="PROSITE" id="PS50222">
    <property type="entry name" value="EF_HAND_2"/>
    <property type="match status" value="1"/>
</dbReference>
<dbReference type="InterPro" id="IPR011992">
    <property type="entry name" value="EF-hand-dom_pair"/>
</dbReference>
<feature type="compositionally biased region" description="Gly residues" evidence="2">
    <location>
        <begin position="431"/>
        <end position="445"/>
    </location>
</feature>
<feature type="compositionally biased region" description="Low complexity" evidence="2">
    <location>
        <begin position="257"/>
        <end position="268"/>
    </location>
</feature>
<proteinExistence type="predicted"/>
<feature type="compositionally biased region" description="Polar residues" evidence="2">
    <location>
        <begin position="548"/>
        <end position="561"/>
    </location>
</feature>
<reference evidence="4 5" key="1">
    <citation type="journal article" date="2010" name="Nature">
        <title>The Ectocarpus genome and the independent evolution of multicellularity in brown algae.</title>
        <authorList>
            <person name="Cock J.M."/>
            <person name="Sterck L."/>
            <person name="Rouze P."/>
            <person name="Scornet D."/>
            <person name="Allen A.E."/>
            <person name="Amoutzias G."/>
            <person name="Anthouard V."/>
            <person name="Artiguenave F."/>
            <person name="Aury J.M."/>
            <person name="Badger J.H."/>
            <person name="Beszteri B."/>
            <person name="Billiau K."/>
            <person name="Bonnet E."/>
            <person name="Bothwell J.H."/>
            <person name="Bowler C."/>
            <person name="Boyen C."/>
            <person name="Brownlee C."/>
            <person name="Carrano C.J."/>
            <person name="Charrier B."/>
            <person name="Cho G.Y."/>
            <person name="Coelho S.M."/>
            <person name="Collen J."/>
            <person name="Corre E."/>
            <person name="Da Silva C."/>
            <person name="Delage L."/>
            <person name="Delaroque N."/>
            <person name="Dittami S.M."/>
            <person name="Doulbeau S."/>
            <person name="Elias M."/>
            <person name="Farnham G."/>
            <person name="Gachon C.M."/>
            <person name="Gschloessl B."/>
            <person name="Heesch S."/>
            <person name="Jabbari K."/>
            <person name="Jubin C."/>
            <person name="Kawai H."/>
            <person name="Kimura K."/>
            <person name="Kloareg B."/>
            <person name="Kupper F.C."/>
            <person name="Lang D."/>
            <person name="Le Bail A."/>
            <person name="Leblanc C."/>
            <person name="Lerouge P."/>
            <person name="Lohr M."/>
            <person name="Lopez P.J."/>
            <person name="Martens C."/>
            <person name="Maumus F."/>
            <person name="Michel G."/>
            <person name="Miranda-Saavedra D."/>
            <person name="Morales J."/>
            <person name="Moreau H."/>
            <person name="Motomura T."/>
            <person name="Nagasato C."/>
            <person name="Napoli C.A."/>
            <person name="Nelson D.R."/>
            <person name="Nyvall-Collen P."/>
            <person name="Peters A.F."/>
            <person name="Pommier C."/>
            <person name="Potin P."/>
            <person name="Poulain J."/>
            <person name="Quesneville H."/>
            <person name="Read B."/>
            <person name="Rensing S.A."/>
            <person name="Ritter A."/>
            <person name="Rousvoal S."/>
            <person name="Samanta M."/>
            <person name="Samson G."/>
            <person name="Schroeder D.C."/>
            <person name="Segurens B."/>
            <person name="Strittmatter M."/>
            <person name="Tonon T."/>
            <person name="Tregear J.W."/>
            <person name="Valentin K."/>
            <person name="von Dassow P."/>
            <person name="Yamagishi T."/>
            <person name="Van de Peer Y."/>
            <person name="Wincker P."/>
        </authorList>
    </citation>
    <scope>NUCLEOTIDE SEQUENCE [LARGE SCALE GENOMIC DNA]</scope>
    <source>
        <strain evidence="5">Ec32 / CCAP1310/4</strain>
    </source>
</reference>
<dbReference type="PROSITE" id="PS00018">
    <property type="entry name" value="EF_HAND_1"/>
    <property type="match status" value="1"/>
</dbReference>
<evidence type="ECO:0000313" key="5">
    <source>
        <dbReference type="Proteomes" id="UP000002630"/>
    </source>
</evidence>
<sequence length="589" mass="61399">MFASLDLEQKELKKLWIEFGKIDTDNGGTNHESLVRFAFDLFDRDHSGAIETAEMEAMLREVYGEHFADSPAAALTLKRVKELSSSSDAGPTNETTLLALAKNGVQVGPDGRIYALSFEAFREFCRQHAGMLFPAFTLQKRVRSKIVSEAFWKGCADRRNGVRPGRNKGKGGKRSSRKAIQLEHLSTMMNLDEKSATGTTTDNTPAPNGSATGTANTTAQGNGCAQTPTKALPSPSPAPGDEIKAPSEARKRGSGGNDDSNNSSGSSSKTPATAGKTDDAAGCDTPDGAGEKEEGQARRGGDGGHEKGTGDGGTPRKRRSGSRGVVAVEGDEGSWGGSENKTPRFSMQAPQASREGTTTHRVSGTPSHGGGASRPATLRQGAPTNGPPTGTSATDNAVKTPQPRQTYPLPVDAGGRGTSAWARGGGEEPMIGGGGMPPGLAGGVGIEESAPGRRQKKESRVDSPLAAAARAAAVYELPALRETAATKQRSHHARDLVAGSRERGGRPASAGGSHSPNARQRRRETGQAAAAARAVAGVAACGGHKAESPSTTPHANANNVVRDTHEHHHSPRAFHDHRTVPENNRATHS</sequence>